<organism evidence="1 2">
    <name type="scientific">Panagrolaimus sp. JU765</name>
    <dbReference type="NCBI Taxonomy" id="591449"/>
    <lineage>
        <taxon>Eukaryota</taxon>
        <taxon>Metazoa</taxon>
        <taxon>Ecdysozoa</taxon>
        <taxon>Nematoda</taxon>
        <taxon>Chromadorea</taxon>
        <taxon>Rhabditida</taxon>
        <taxon>Tylenchina</taxon>
        <taxon>Panagrolaimomorpha</taxon>
        <taxon>Panagrolaimoidea</taxon>
        <taxon>Panagrolaimidae</taxon>
        <taxon>Panagrolaimus</taxon>
    </lineage>
</organism>
<dbReference type="Proteomes" id="UP000887576">
    <property type="component" value="Unplaced"/>
</dbReference>
<proteinExistence type="predicted"/>
<protein>
    <submittedName>
        <fullName evidence="2">ATP-grasp fold succinyl-CoA synthetase-type domain-containing protein</fullName>
    </submittedName>
</protein>
<dbReference type="WBParaSite" id="JU765_v2.g12773.t2">
    <property type="protein sequence ID" value="JU765_v2.g12773.t2"/>
    <property type="gene ID" value="JU765_v2.g12773"/>
</dbReference>
<accession>A0AC34Q4Y5</accession>
<name>A0AC34Q4Y5_9BILA</name>
<evidence type="ECO:0000313" key="2">
    <source>
        <dbReference type="WBParaSite" id="JU765_v2.g12773.t2"/>
    </source>
</evidence>
<evidence type="ECO:0000313" key="1">
    <source>
        <dbReference type="Proteomes" id="UP000887576"/>
    </source>
</evidence>
<reference evidence="2" key="1">
    <citation type="submission" date="2022-11" db="UniProtKB">
        <authorList>
            <consortium name="WormBaseParasite"/>
        </authorList>
    </citation>
    <scope>IDENTIFICATION</scope>
</reference>
<sequence>MYRSCLIPKPSYVRVIQNRLLNLQEYQSYELLDRKGCRIPRFVVAETTDEVTSKLDSFTHKEYVVKAQILAGGRGKGRFINGPSNLGGVLITEDKKAVIGAAEQMIGKRLVTKQTSADGVLVNKVMIAESLPIKREAYLAILMDRESNGPVVVCSFAGGMNIEEVAQKTPEYILKVPVDINAGITTDQCYKIAEFLKFTGELQSQAANEIKKLYELFIKIDATQIEINPFAETSDNRIFSIDAKFNFDDSASFRQKEIFAMDNHEGQDPREVEAKKYHLNYIQMDGNIAC</sequence>